<dbReference type="GO" id="GO:0015937">
    <property type="term" value="P:coenzyme A biosynthetic process"/>
    <property type="evidence" value="ECO:0007669"/>
    <property type="project" value="UniProtKB-UniPathway"/>
</dbReference>
<evidence type="ECO:0000256" key="1">
    <source>
        <dbReference type="ARBA" id="ARBA00022793"/>
    </source>
</evidence>
<sequence>MYRHASGEEDGRRTLVMLAVPPLGTSFQGMPKSRILFVVTGSIAAFKAAQVVSRLVQNGNEVRVVATPAALQFVGAATFEGLTGHPVLSDLWEHGRAMDHIHLSRWCDFGVICPATANTIAHMAHGLAEDLVGALTLAWPREKALHVFPAMNREMISHPATVENMAKATRAGVIMHPSSGGNLACGEVGEGRLLEPDDIVARVTPQRLGRILITAGATREPIDGIRFVTNVSTGRTGATIADRLAAKGWQVTFVHGQGSALPNASIARVPYGSFADLDATLQRELAAQRYDGVIHAAAVSDYSVDSVNGGTADGNVKLRSGDTLDLRFKSNFKILPRLKQYSANADVQVIGFKLTLNQTEDGTAEIARGLLGQAVDAVVANDWSRIDGAAHPGQLVSQTGSASFANVAELSELLHGRLQAARPRQTGIGAVAGAADF</sequence>
<evidence type="ECO:0000256" key="2">
    <source>
        <dbReference type="ARBA" id="ARBA00023239"/>
    </source>
</evidence>
<gene>
    <name evidence="6" type="primary">coaBC</name>
    <name evidence="6" type="ORF">DGD08_10080</name>
</gene>
<dbReference type="SUPFAM" id="SSF102645">
    <property type="entry name" value="CoaB-like"/>
    <property type="match status" value="1"/>
</dbReference>
<dbReference type="PANTHER" id="PTHR14359:SF6">
    <property type="entry name" value="PHOSPHOPANTOTHENOYLCYSTEINE DECARBOXYLASE"/>
    <property type="match status" value="1"/>
</dbReference>
<comment type="similarity">
    <text evidence="3">In the N-terminal section; belongs to the HFCD (homo-oligomeric flavin containing Cys decarboxylase) superfamily.</text>
</comment>
<dbReference type="Pfam" id="PF04127">
    <property type="entry name" value="DFP"/>
    <property type="match status" value="1"/>
</dbReference>
<comment type="cofactor">
    <cofactor evidence="3">
        <name>FMN</name>
        <dbReference type="ChEBI" id="CHEBI:58210"/>
    </cofactor>
</comment>
<evidence type="ECO:0000256" key="3">
    <source>
        <dbReference type="RuleBase" id="RU364078"/>
    </source>
</evidence>
<dbReference type="InterPro" id="IPR003382">
    <property type="entry name" value="Flavoprotein"/>
</dbReference>
<dbReference type="InterPro" id="IPR035929">
    <property type="entry name" value="CoaB-like_sf"/>
</dbReference>
<accession>A0A3D4V8W1</accession>
<comment type="caution">
    <text evidence="6">The sequence shown here is derived from an EMBL/GenBank/DDBJ whole genome shotgun (WGS) entry which is preliminary data.</text>
</comment>
<dbReference type="PANTHER" id="PTHR14359">
    <property type="entry name" value="HOMO-OLIGOMERIC FLAVIN CONTAINING CYS DECARBOXYLASE FAMILY"/>
    <property type="match status" value="1"/>
</dbReference>
<feature type="domain" description="Flavoprotein" evidence="4">
    <location>
        <begin position="34"/>
        <end position="204"/>
    </location>
</feature>
<comment type="pathway">
    <text evidence="3">Cofactor biosynthesis; coenzyme A biosynthesis; CoA from (R)-pantothenate: step 2/5.</text>
</comment>
<name>A0A3D4V8W1_9BACT</name>
<dbReference type="UniPathway" id="UPA00241">
    <property type="reaction ID" value="UER00353"/>
</dbReference>
<keyword evidence="3" id="KW-0288">FMN</keyword>
<dbReference type="Gene3D" id="3.40.50.1950">
    <property type="entry name" value="Flavin prenyltransferase-like"/>
    <property type="match status" value="1"/>
</dbReference>
<comment type="function">
    <text evidence="3">Catalyzes two steps in the biosynthesis of coenzyme A. In the first step cysteine is conjugated to 4'-phosphopantothenate to form 4-phosphopantothenoylcysteine, in the latter compound is decarboxylated to form 4'-phosphopantotheine.</text>
</comment>
<dbReference type="GO" id="GO:0004632">
    <property type="term" value="F:phosphopantothenate--cysteine ligase activity"/>
    <property type="evidence" value="ECO:0007669"/>
    <property type="project" value="UniProtKB-EC"/>
</dbReference>
<dbReference type="InterPro" id="IPR005252">
    <property type="entry name" value="CoaBC"/>
</dbReference>
<evidence type="ECO:0000259" key="5">
    <source>
        <dbReference type="Pfam" id="PF04127"/>
    </source>
</evidence>
<dbReference type="AlphaFoldDB" id="A0A3D4V8W1"/>
<dbReference type="SUPFAM" id="SSF52507">
    <property type="entry name" value="Homo-oligomeric flavin-containing Cys decarboxylases, HFCD"/>
    <property type="match status" value="1"/>
</dbReference>
<evidence type="ECO:0000313" key="6">
    <source>
        <dbReference type="EMBL" id="HCT57535.1"/>
    </source>
</evidence>
<dbReference type="InterPro" id="IPR007085">
    <property type="entry name" value="DNA/pantothenate-metab_flavo_C"/>
</dbReference>
<dbReference type="GO" id="GO:0015941">
    <property type="term" value="P:pantothenate catabolic process"/>
    <property type="evidence" value="ECO:0007669"/>
    <property type="project" value="InterPro"/>
</dbReference>
<dbReference type="InterPro" id="IPR036551">
    <property type="entry name" value="Flavin_trans-like"/>
</dbReference>
<reference evidence="6 7" key="1">
    <citation type="journal article" date="2018" name="Nat. Biotechnol.">
        <title>A standardized bacterial taxonomy based on genome phylogeny substantially revises the tree of life.</title>
        <authorList>
            <person name="Parks D.H."/>
            <person name="Chuvochina M."/>
            <person name="Waite D.W."/>
            <person name="Rinke C."/>
            <person name="Skarshewski A."/>
            <person name="Chaumeil P.A."/>
            <person name="Hugenholtz P."/>
        </authorList>
    </citation>
    <scope>NUCLEOTIDE SEQUENCE [LARGE SCALE GENOMIC DNA]</scope>
    <source>
        <strain evidence="6">UBA8844</strain>
    </source>
</reference>
<keyword evidence="1 3" id="KW-0210">Decarboxylase</keyword>
<organism evidence="6 7">
    <name type="scientific">Gemmatimonas aurantiaca</name>
    <dbReference type="NCBI Taxonomy" id="173480"/>
    <lineage>
        <taxon>Bacteria</taxon>
        <taxon>Pseudomonadati</taxon>
        <taxon>Gemmatimonadota</taxon>
        <taxon>Gemmatimonadia</taxon>
        <taxon>Gemmatimonadales</taxon>
        <taxon>Gemmatimonadaceae</taxon>
        <taxon>Gemmatimonas</taxon>
    </lineage>
</organism>
<comment type="catalytic activity">
    <reaction evidence="3">
        <text>N-[(R)-4-phosphopantothenoyl]-L-cysteine + H(+) = (R)-4'-phosphopantetheine + CO2</text>
        <dbReference type="Rhea" id="RHEA:16793"/>
        <dbReference type="ChEBI" id="CHEBI:15378"/>
        <dbReference type="ChEBI" id="CHEBI:16526"/>
        <dbReference type="ChEBI" id="CHEBI:59458"/>
        <dbReference type="ChEBI" id="CHEBI:61723"/>
        <dbReference type="EC" id="4.1.1.36"/>
    </reaction>
</comment>
<dbReference type="Pfam" id="PF02441">
    <property type="entry name" value="Flavoprotein"/>
    <property type="match status" value="1"/>
</dbReference>
<keyword evidence="3" id="KW-0285">Flavoprotein</keyword>
<protein>
    <recommendedName>
        <fullName evidence="3">Coenzyme A biosynthesis bifunctional protein CoaBC</fullName>
        <ecNumber evidence="3">4.1.1.36</ecNumber>
        <ecNumber evidence="3">6.3.2.5</ecNumber>
    </recommendedName>
    <alternativeName>
        <fullName evidence="3">DNA/pantothenate metabolism flavoprotein</fullName>
    </alternativeName>
</protein>
<dbReference type="Gene3D" id="3.40.50.10300">
    <property type="entry name" value="CoaB-like"/>
    <property type="match status" value="1"/>
</dbReference>
<dbReference type="OMA" id="AMNVNMY"/>
<comment type="pathway">
    <text evidence="3">Cofactor biosynthesis; coenzyme A biosynthesis; CoA from (R)-pantothenate: step 3/5.</text>
</comment>
<keyword evidence="2 3" id="KW-0456">Lyase</keyword>
<evidence type="ECO:0000313" key="7">
    <source>
        <dbReference type="Proteomes" id="UP000264071"/>
    </source>
</evidence>
<dbReference type="EC" id="4.1.1.36" evidence="3"/>
<dbReference type="NCBIfam" id="TIGR00521">
    <property type="entry name" value="coaBC_dfp"/>
    <property type="match status" value="1"/>
</dbReference>
<proteinExistence type="inferred from homology"/>
<comment type="catalytic activity">
    <reaction evidence="3">
        <text>(R)-4'-phosphopantothenate + L-cysteine + CTP = N-[(R)-4-phosphopantothenoyl]-L-cysteine + CMP + diphosphate + H(+)</text>
        <dbReference type="Rhea" id="RHEA:19397"/>
        <dbReference type="ChEBI" id="CHEBI:10986"/>
        <dbReference type="ChEBI" id="CHEBI:15378"/>
        <dbReference type="ChEBI" id="CHEBI:33019"/>
        <dbReference type="ChEBI" id="CHEBI:35235"/>
        <dbReference type="ChEBI" id="CHEBI:37563"/>
        <dbReference type="ChEBI" id="CHEBI:59458"/>
        <dbReference type="ChEBI" id="CHEBI:60377"/>
        <dbReference type="EC" id="6.3.2.5"/>
    </reaction>
</comment>
<feature type="domain" description="DNA/pantothenate metabolism flavoprotein C-terminal" evidence="5">
    <location>
        <begin position="210"/>
        <end position="385"/>
    </location>
</feature>
<dbReference type="GO" id="GO:0010181">
    <property type="term" value="F:FMN binding"/>
    <property type="evidence" value="ECO:0007669"/>
    <property type="project" value="InterPro"/>
</dbReference>
<keyword evidence="3 6" id="KW-0436">Ligase</keyword>
<dbReference type="EMBL" id="DPIY01000009">
    <property type="protein sequence ID" value="HCT57535.1"/>
    <property type="molecule type" value="Genomic_DNA"/>
</dbReference>
<evidence type="ECO:0000259" key="4">
    <source>
        <dbReference type="Pfam" id="PF02441"/>
    </source>
</evidence>
<dbReference type="Proteomes" id="UP000264071">
    <property type="component" value="Unassembled WGS sequence"/>
</dbReference>
<dbReference type="GO" id="GO:0071513">
    <property type="term" value="C:phosphopantothenoylcysteine decarboxylase complex"/>
    <property type="evidence" value="ECO:0007669"/>
    <property type="project" value="TreeGrafter"/>
</dbReference>
<comment type="similarity">
    <text evidence="3">In the C-terminal section; belongs to the PPC synthetase family.</text>
</comment>
<dbReference type="GO" id="GO:0004633">
    <property type="term" value="F:phosphopantothenoylcysteine decarboxylase activity"/>
    <property type="evidence" value="ECO:0007669"/>
    <property type="project" value="UniProtKB-EC"/>
</dbReference>
<dbReference type="EC" id="6.3.2.5" evidence="3"/>